<dbReference type="Gene3D" id="3.40.50.300">
    <property type="entry name" value="P-loop containing nucleotide triphosphate hydrolases"/>
    <property type="match status" value="1"/>
</dbReference>
<dbReference type="AlphaFoldDB" id="A0A8J2ZL78"/>
<gene>
    <name evidence="1" type="ORF">GCM10011415_26450</name>
</gene>
<evidence type="ECO:0000313" key="1">
    <source>
        <dbReference type="EMBL" id="GGG76427.1"/>
    </source>
</evidence>
<evidence type="ECO:0000313" key="2">
    <source>
        <dbReference type="Proteomes" id="UP000617145"/>
    </source>
</evidence>
<protein>
    <submittedName>
        <fullName evidence="1">Uncharacterized protein</fullName>
    </submittedName>
</protein>
<dbReference type="SUPFAM" id="SSF52540">
    <property type="entry name" value="P-loop containing nucleoside triphosphate hydrolases"/>
    <property type="match status" value="1"/>
</dbReference>
<name>A0A8J2ZL78_9RHOB</name>
<dbReference type="EMBL" id="BMJV01000005">
    <property type="protein sequence ID" value="GGG76427.1"/>
    <property type="molecule type" value="Genomic_DNA"/>
</dbReference>
<sequence>MKEHELRPYRRSLGMLFQQINVVPHMSALGAIMETPVSAQGRPRAEVKAEAEALMAKVRLLHRASAHPN</sequence>
<reference evidence="1" key="1">
    <citation type="journal article" date="2014" name="Int. J. Syst. Evol. Microbiol.">
        <title>Complete genome sequence of Corynebacterium casei LMG S-19264T (=DSM 44701T), isolated from a smear-ripened cheese.</title>
        <authorList>
            <consortium name="US DOE Joint Genome Institute (JGI-PGF)"/>
            <person name="Walter F."/>
            <person name="Albersmeier A."/>
            <person name="Kalinowski J."/>
            <person name="Ruckert C."/>
        </authorList>
    </citation>
    <scope>NUCLEOTIDE SEQUENCE</scope>
    <source>
        <strain evidence="1">CGMCC 1.15762</strain>
    </source>
</reference>
<dbReference type="RefSeq" id="WP_188790697.1">
    <property type="nucleotide sequence ID" value="NZ_BMJV01000005.1"/>
</dbReference>
<organism evidence="1 2">
    <name type="scientific">Salipiger pallidus</name>
    <dbReference type="NCBI Taxonomy" id="1775170"/>
    <lineage>
        <taxon>Bacteria</taxon>
        <taxon>Pseudomonadati</taxon>
        <taxon>Pseudomonadota</taxon>
        <taxon>Alphaproteobacteria</taxon>
        <taxon>Rhodobacterales</taxon>
        <taxon>Roseobacteraceae</taxon>
        <taxon>Salipiger</taxon>
    </lineage>
</organism>
<proteinExistence type="predicted"/>
<reference evidence="1" key="2">
    <citation type="submission" date="2020-09" db="EMBL/GenBank/DDBJ databases">
        <authorList>
            <person name="Sun Q."/>
            <person name="Zhou Y."/>
        </authorList>
    </citation>
    <scope>NUCLEOTIDE SEQUENCE</scope>
    <source>
        <strain evidence="1">CGMCC 1.15762</strain>
    </source>
</reference>
<comment type="caution">
    <text evidence="1">The sequence shown here is derived from an EMBL/GenBank/DDBJ whole genome shotgun (WGS) entry which is preliminary data.</text>
</comment>
<keyword evidence="2" id="KW-1185">Reference proteome</keyword>
<dbReference type="InterPro" id="IPR027417">
    <property type="entry name" value="P-loop_NTPase"/>
</dbReference>
<accession>A0A8J2ZL78</accession>
<dbReference type="Proteomes" id="UP000617145">
    <property type="component" value="Unassembled WGS sequence"/>
</dbReference>